<dbReference type="InterPro" id="IPR001254">
    <property type="entry name" value="Trypsin_dom"/>
</dbReference>
<dbReference type="VEuPathDB" id="VectorBase:PPAPM1_003363"/>
<dbReference type="InterPro" id="IPR009003">
    <property type="entry name" value="Peptidase_S1_PA"/>
</dbReference>
<dbReference type="PANTHER" id="PTHR24276">
    <property type="entry name" value="POLYSERASE-RELATED"/>
    <property type="match status" value="1"/>
</dbReference>
<evidence type="ECO:0000313" key="11">
    <source>
        <dbReference type="EnsemblMetazoa" id="PPAI007987-PA"/>
    </source>
</evidence>
<dbReference type="EMBL" id="AJVK01062679">
    <property type="status" value="NOT_ANNOTATED_CDS"/>
    <property type="molecule type" value="Genomic_DNA"/>
</dbReference>
<dbReference type="PROSITE" id="PS00134">
    <property type="entry name" value="TRYPSIN_HIS"/>
    <property type="match status" value="1"/>
</dbReference>
<dbReference type="AlphaFoldDB" id="A0A1B0DIK2"/>
<accession>A0A1B0DIK2</accession>
<dbReference type="InterPro" id="IPR050430">
    <property type="entry name" value="Peptidase_S1"/>
</dbReference>
<keyword evidence="4" id="KW-0732">Signal</keyword>
<evidence type="ECO:0000256" key="5">
    <source>
        <dbReference type="ARBA" id="ARBA00022801"/>
    </source>
</evidence>
<evidence type="ECO:0000256" key="7">
    <source>
        <dbReference type="ARBA" id="ARBA00023145"/>
    </source>
</evidence>
<dbReference type="GO" id="GO:0004252">
    <property type="term" value="F:serine-type endopeptidase activity"/>
    <property type="evidence" value="ECO:0007669"/>
    <property type="project" value="InterPro"/>
</dbReference>
<dbReference type="PROSITE" id="PS50240">
    <property type="entry name" value="TRYPSIN_DOM"/>
    <property type="match status" value="1"/>
</dbReference>
<dbReference type="InterPro" id="IPR043504">
    <property type="entry name" value="Peptidase_S1_PA_chymotrypsin"/>
</dbReference>
<organism evidence="11 12">
    <name type="scientific">Phlebotomus papatasi</name>
    <name type="common">Sandfly</name>
    <dbReference type="NCBI Taxonomy" id="29031"/>
    <lineage>
        <taxon>Eukaryota</taxon>
        <taxon>Metazoa</taxon>
        <taxon>Ecdysozoa</taxon>
        <taxon>Arthropoda</taxon>
        <taxon>Hexapoda</taxon>
        <taxon>Insecta</taxon>
        <taxon>Pterygota</taxon>
        <taxon>Neoptera</taxon>
        <taxon>Endopterygota</taxon>
        <taxon>Diptera</taxon>
        <taxon>Nematocera</taxon>
        <taxon>Psychodoidea</taxon>
        <taxon>Psychodidae</taxon>
        <taxon>Phlebotomus</taxon>
        <taxon>Phlebotomus</taxon>
    </lineage>
</organism>
<proteinExistence type="inferred from homology"/>
<evidence type="ECO:0000313" key="12">
    <source>
        <dbReference type="Proteomes" id="UP000092462"/>
    </source>
</evidence>
<dbReference type="VEuPathDB" id="VectorBase:PPAI007987"/>
<dbReference type="SMART" id="SM00020">
    <property type="entry name" value="Tryp_SPc"/>
    <property type="match status" value="1"/>
</dbReference>
<evidence type="ECO:0000256" key="1">
    <source>
        <dbReference type="ARBA" id="ARBA00004613"/>
    </source>
</evidence>
<dbReference type="GO" id="GO:0006508">
    <property type="term" value="P:proteolysis"/>
    <property type="evidence" value="ECO:0007669"/>
    <property type="project" value="UniProtKB-KW"/>
</dbReference>
<dbReference type="Gene3D" id="2.40.10.10">
    <property type="entry name" value="Trypsin-like serine proteases"/>
    <property type="match status" value="2"/>
</dbReference>
<sequence>PPIASKYQVRVGTNYRLKGGTLYDVAEINQHPRYNPRIDDYDFGIMRLSKPLIYGKRVQPIRLPNSYDIVRDGALLMASGYGRTKNPRDSYTRLHAVLLRKINFSKCLEAFEHKQYIVTPSMFCAGSKNNKRDSCKGKNETGGDSGGPIVKGKLQVGIISWGYKCAIRGYPGVYALIVSARDWIKKKMFVLLFYTAFVVRLFEAYSFNSTYDGGKIVKGFLIDIEDVPYQVEIEFEERHICGGSIISRQYILTAAHCLTLSLVIF</sequence>
<evidence type="ECO:0000256" key="4">
    <source>
        <dbReference type="ARBA" id="ARBA00022729"/>
    </source>
</evidence>
<keyword evidence="12" id="KW-1185">Reference proteome</keyword>
<evidence type="ECO:0000256" key="9">
    <source>
        <dbReference type="ARBA" id="ARBA00023180"/>
    </source>
</evidence>
<evidence type="ECO:0000256" key="3">
    <source>
        <dbReference type="ARBA" id="ARBA00022670"/>
    </source>
</evidence>
<keyword evidence="3" id="KW-0645">Protease</keyword>
<dbReference type="Pfam" id="PF00089">
    <property type="entry name" value="Trypsin"/>
    <property type="match status" value="2"/>
</dbReference>
<evidence type="ECO:0000256" key="2">
    <source>
        <dbReference type="ARBA" id="ARBA00022525"/>
    </source>
</evidence>
<keyword evidence="8" id="KW-1015">Disulfide bond</keyword>
<dbReference type="PANTHER" id="PTHR24276:SF97">
    <property type="entry name" value="GH13245P2-RELATED"/>
    <property type="match status" value="1"/>
</dbReference>
<evidence type="ECO:0000256" key="6">
    <source>
        <dbReference type="ARBA" id="ARBA00022825"/>
    </source>
</evidence>
<dbReference type="GO" id="GO:0005576">
    <property type="term" value="C:extracellular region"/>
    <property type="evidence" value="ECO:0007669"/>
    <property type="project" value="UniProtKB-SubCell"/>
</dbReference>
<protein>
    <submittedName>
        <fullName evidence="11">Uncharacterized protein</fullName>
    </submittedName>
</protein>
<dbReference type="SUPFAM" id="SSF50494">
    <property type="entry name" value="Trypsin-like serine proteases"/>
    <property type="match status" value="2"/>
</dbReference>
<name>A0A1B0DIK2_PHLPP</name>
<keyword evidence="5" id="KW-0378">Hydrolase</keyword>
<keyword evidence="6" id="KW-0720">Serine protease</keyword>
<dbReference type="CDD" id="cd00190">
    <property type="entry name" value="Tryp_SPc"/>
    <property type="match status" value="1"/>
</dbReference>
<keyword evidence="9" id="KW-0325">Glycoprotein</keyword>
<dbReference type="EnsemblMetazoa" id="PPAI007987-RA">
    <property type="protein sequence ID" value="PPAI007987-PA"/>
    <property type="gene ID" value="PPAI007987"/>
</dbReference>
<dbReference type="FunFam" id="2.40.10.10:FF:000054">
    <property type="entry name" value="Complement C1r subcomponent"/>
    <property type="match status" value="1"/>
</dbReference>
<reference evidence="11" key="1">
    <citation type="submission" date="2022-08" db="UniProtKB">
        <authorList>
            <consortium name="EnsemblMetazoa"/>
        </authorList>
    </citation>
    <scope>IDENTIFICATION</scope>
    <source>
        <strain evidence="11">Israel</strain>
    </source>
</reference>
<evidence type="ECO:0000256" key="10">
    <source>
        <dbReference type="ARBA" id="ARBA00024195"/>
    </source>
</evidence>
<dbReference type="InterPro" id="IPR018114">
    <property type="entry name" value="TRYPSIN_HIS"/>
</dbReference>
<keyword evidence="2" id="KW-0964">Secreted</keyword>
<keyword evidence="7" id="KW-0865">Zymogen</keyword>
<comment type="subcellular location">
    <subcellularLocation>
        <location evidence="1">Secreted</location>
    </subcellularLocation>
</comment>
<evidence type="ECO:0000256" key="8">
    <source>
        <dbReference type="ARBA" id="ARBA00023157"/>
    </source>
</evidence>
<dbReference type="Proteomes" id="UP000092462">
    <property type="component" value="Unassembled WGS sequence"/>
</dbReference>
<comment type="similarity">
    <text evidence="10">Belongs to the peptidase S1 family. CLIP subfamily.</text>
</comment>